<dbReference type="EMBL" id="RZNB01000006">
    <property type="protein sequence ID" value="RWZ46559.1"/>
    <property type="molecule type" value="Genomic_DNA"/>
</dbReference>
<organism evidence="2 3">
    <name type="scientific">Labedella phragmitis</name>
    <dbReference type="NCBI Taxonomy" id="2498849"/>
    <lineage>
        <taxon>Bacteria</taxon>
        <taxon>Bacillati</taxon>
        <taxon>Actinomycetota</taxon>
        <taxon>Actinomycetes</taxon>
        <taxon>Micrococcales</taxon>
        <taxon>Microbacteriaceae</taxon>
        <taxon>Labedella</taxon>
    </lineage>
</organism>
<sequence>MADTLTRPESAAAPRMKRLRTTSAMRRRRKRLLWWSLPVVLLALATSLKLASLSLTAQDAIDAAETARFDESIAASDSLMTLNWFEPWLAYYDRGTASALAQEYNDATDDLSVALELAPAERSCDVRVNLALAWEELGDIYAEGGYLRGASLLYDTALAVIRGGEEDGCFEGETEDDSTPPEEPAEESGTDAGERLENARDRIEGKQGEVERQEEGEGSTTPGEEDADGGSPTDDLQDRGDAAEQDRRDQDADQRGGGEYVEKPW</sequence>
<feature type="compositionally biased region" description="Basic and acidic residues" evidence="1">
    <location>
        <begin position="236"/>
        <end position="265"/>
    </location>
</feature>
<feature type="compositionally biased region" description="Acidic residues" evidence="1">
    <location>
        <begin position="216"/>
        <end position="228"/>
    </location>
</feature>
<name>A0A3S3Z2V0_9MICO</name>
<protein>
    <recommendedName>
        <fullName evidence="4">Tetratricopeptide repeat protein</fullName>
    </recommendedName>
</protein>
<reference evidence="2 3" key="1">
    <citation type="submission" date="2018-12" db="EMBL/GenBank/DDBJ databases">
        <authorList>
            <person name="Li F."/>
        </authorList>
    </citation>
    <scope>NUCLEOTIDE SEQUENCE [LARGE SCALE GENOMIC DNA]</scope>
    <source>
        <strain evidence="2 3">11W25H-1</strain>
    </source>
</reference>
<comment type="caution">
    <text evidence="2">The sequence shown here is derived from an EMBL/GenBank/DDBJ whole genome shotgun (WGS) entry which is preliminary data.</text>
</comment>
<feature type="compositionally biased region" description="Basic and acidic residues" evidence="1">
    <location>
        <begin position="192"/>
        <end position="215"/>
    </location>
</feature>
<dbReference type="RefSeq" id="WP_128495911.1">
    <property type="nucleotide sequence ID" value="NZ_RZNB01000006.1"/>
</dbReference>
<dbReference type="AlphaFoldDB" id="A0A3S3Z2V0"/>
<accession>A0A3S3Z2V0</accession>
<feature type="region of interest" description="Disordered" evidence="1">
    <location>
        <begin position="167"/>
        <end position="265"/>
    </location>
</feature>
<evidence type="ECO:0000256" key="1">
    <source>
        <dbReference type="SAM" id="MobiDB-lite"/>
    </source>
</evidence>
<dbReference type="Gene3D" id="1.25.40.10">
    <property type="entry name" value="Tetratricopeptide repeat domain"/>
    <property type="match status" value="1"/>
</dbReference>
<evidence type="ECO:0000313" key="2">
    <source>
        <dbReference type="EMBL" id="RWZ46559.1"/>
    </source>
</evidence>
<dbReference type="SUPFAM" id="SSF48452">
    <property type="entry name" value="TPR-like"/>
    <property type="match status" value="1"/>
</dbReference>
<dbReference type="InterPro" id="IPR011990">
    <property type="entry name" value="TPR-like_helical_dom_sf"/>
</dbReference>
<evidence type="ECO:0000313" key="3">
    <source>
        <dbReference type="Proteomes" id="UP000288547"/>
    </source>
</evidence>
<keyword evidence="3" id="KW-1185">Reference proteome</keyword>
<dbReference type="OrthoDB" id="3712155at2"/>
<feature type="compositionally biased region" description="Acidic residues" evidence="1">
    <location>
        <begin position="167"/>
        <end position="189"/>
    </location>
</feature>
<dbReference type="Proteomes" id="UP000288547">
    <property type="component" value="Unassembled WGS sequence"/>
</dbReference>
<evidence type="ECO:0008006" key="4">
    <source>
        <dbReference type="Google" id="ProtNLM"/>
    </source>
</evidence>
<gene>
    <name evidence="2" type="ORF">ELQ90_14010</name>
</gene>
<proteinExistence type="predicted"/>